<dbReference type="InterPro" id="IPR003594">
    <property type="entry name" value="HATPase_dom"/>
</dbReference>
<reference evidence="3 4" key="1">
    <citation type="submission" date="2024-10" db="EMBL/GenBank/DDBJ databases">
        <title>The Natural Products Discovery Center: Release of the First 8490 Sequenced Strains for Exploring Actinobacteria Biosynthetic Diversity.</title>
        <authorList>
            <person name="Kalkreuter E."/>
            <person name="Kautsar S.A."/>
            <person name="Yang D."/>
            <person name="Bader C.D."/>
            <person name="Teijaro C.N."/>
            <person name="Fluegel L."/>
            <person name="Davis C.M."/>
            <person name="Simpson J.R."/>
            <person name="Lauterbach L."/>
            <person name="Steele A.D."/>
            <person name="Gui C."/>
            <person name="Meng S."/>
            <person name="Li G."/>
            <person name="Viehrig K."/>
            <person name="Ye F."/>
            <person name="Su P."/>
            <person name="Kiefer A.F."/>
            <person name="Nichols A."/>
            <person name="Cepeda A.J."/>
            <person name="Yan W."/>
            <person name="Fan B."/>
            <person name="Jiang Y."/>
            <person name="Adhikari A."/>
            <person name="Zheng C.-J."/>
            <person name="Schuster L."/>
            <person name="Cowan T.M."/>
            <person name="Smanski M.J."/>
            <person name="Chevrette M.G."/>
            <person name="De Carvalho L.P.S."/>
            <person name="Shen B."/>
        </authorList>
    </citation>
    <scope>NUCLEOTIDE SEQUENCE [LARGE SCALE GENOMIC DNA]</scope>
    <source>
        <strain evidence="3 4">NPDC053399</strain>
    </source>
</reference>
<dbReference type="Proteomes" id="UP001614394">
    <property type="component" value="Unassembled WGS sequence"/>
</dbReference>
<name>A0ABW8C9Z1_9ACTN</name>
<evidence type="ECO:0000259" key="2">
    <source>
        <dbReference type="Pfam" id="PF13581"/>
    </source>
</evidence>
<comment type="caution">
    <text evidence="3">The sequence shown here is derived from an EMBL/GenBank/DDBJ whole genome shotgun (WGS) entry which is preliminary data.</text>
</comment>
<keyword evidence="4" id="KW-1185">Reference proteome</keyword>
<keyword evidence="1" id="KW-0723">Serine/threonine-protein kinase</keyword>
<dbReference type="Gene3D" id="3.30.565.10">
    <property type="entry name" value="Histidine kinase-like ATPase, C-terminal domain"/>
    <property type="match status" value="1"/>
</dbReference>
<dbReference type="InterPro" id="IPR036890">
    <property type="entry name" value="HATPase_C_sf"/>
</dbReference>
<dbReference type="EMBL" id="JBITYG010000006">
    <property type="protein sequence ID" value="MFI9103255.1"/>
    <property type="molecule type" value="Genomic_DNA"/>
</dbReference>
<protein>
    <submittedName>
        <fullName evidence="3">ATP-binding protein</fullName>
    </submittedName>
</protein>
<accession>A0ABW8C9Z1</accession>
<dbReference type="SUPFAM" id="SSF55874">
    <property type="entry name" value="ATPase domain of HSP90 chaperone/DNA topoisomerase II/histidine kinase"/>
    <property type="match status" value="1"/>
</dbReference>
<gene>
    <name evidence="3" type="ORF">ACIGXA_22300</name>
</gene>
<dbReference type="PANTHER" id="PTHR35526">
    <property type="entry name" value="ANTI-SIGMA-F FACTOR RSBW-RELATED"/>
    <property type="match status" value="1"/>
</dbReference>
<evidence type="ECO:0000313" key="3">
    <source>
        <dbReference type="EMBL" id="MFI9103255.1"/>
    </source>
</evidence>
<keyword evidence="3" id="KW-0067">ATP-binding</keyword>
<evidence type="ECO:0000313" key="4">
    <source>
        <dbReference type="Proteomes" id="UP001614394"/>
    </source>
</evidence>
<proteinExistence type="predicted"/>
<dbReference type="Pfam" id="PF13581">
    <property type="entry name" value="HATPase_c_2"/>
    <property type="match status" value="1"/>
</dbReference>
<keyword evidence="1" id="KW-0808">Transferase</keyword>
<dbReference type="RefSeq" id="WP_399651999.1">
    <property type="nucleotide sequence ID" value="NZ_JBITYG010000006.1"/>
</dbReference>
<dbReference type="CDD" id="cd16936">
    <property type="entry name" value="HATPase_RsbW-like"/>
    <property type="match status" value="1"/>
</dbReference>
<dbReference type="PANTHER" id="PTHR35526:SF3">
    <property type="entry name" value="ANTI-SIGMA-F FACTOR RSBW"/>
    <property type="match status" value="1"/>
</dbReference>
<dbReference type="InterPro" id="IPR050267">
    <property type="entry name" value="Anti-sigma-factor_SerPK"/>
</dbReference>
<keyword evidence="3" id="KW-0547">Nucleotide-binding</keyword>
<evidence type="ECO:0000256" key="1">
    <source>
        <dbReference type="ARBA" id="ARBA00022527"/>
    </source>
</evidence>
<organism evidence="3 4">
    <name type="scientific">Streptomyces fildesensis</name>
    <dbReference type="NCBI Taxonomy" id="375757"/>
    <lineage>
        <taxon>Bacteria</taxon>
        <taxon>Bacillati</taxon>
        <taxon>Actinomycetota</taxon>
        <taxon>Actinomycetes</taxon>
        <taxon>Kitasatosporales</taxon>
        <taxon>Streptomycetaceae</taxon>
        <taxon>Streptomyces</taxon>
    </lineage>
</organism>
<feature type="domain" description="Histidine kinase/HSP90-like ATPase" evidence="2">
    <location>
        <begin position="2"/>
        <end position="108"/>
    </location>
</feature>
<keyword evidence="1" id="KW-0418">Kinase</keyword>
<sequence length="122" mass="13031">MVRTVRHFASALLITWGVAAADRESAILIVGELSANAAQHGGAEMTVSLSLHGLTLCIEVSDSGKVPAPRISPCTARRDQECGRGLAIVDHLADWVETDASTCRRTVRAGLCLTGFRTREET</sequence>
<dbReference type="GO" id="GO:0005524">
    <property type="term" value="F:ATP binding"/>
    <property type="evidence" value="ECO:0007669"/>
    <property type="project" value="UniProtKB-KW"/>
</dbReference>